<protein>
    <submittedName>
        <fullName evidence="1">Thioredoxin-like protein</fullName>
    </submittedName>
</protein>
<dbReference type="Proteomes" id="UP000010310">
    <property type="component" value="Unassembled WGS sequence"/>
</dbReference>
<sequence>MILKIDIDELTDPPSAEPFNKRIISKKELRLFLQSCAKNKRYSIVIFGANWCPDARLLAGVLELPLVKKFLNSYAEILNIDIGDYDINMNLFSLFDSEIKDGVPRVFITDSSERVINLKSNDVMRKARELSAQDIFNYFQEIIINGPISNGNV</sequence>
<organism evidence="1 2">
    <name type="scientific">SAR86 cluster bacterium SAR86E</name>
    <dbReference type="NCBI Taxonomy" id="1208365"/>
    <lineage>
        <taxon>Bacteria</taxon>
        <taxon>Pseudomonadati</taxon>
        <taxon>Pseudomonadota</taxon>
        <taxon>Gammaproteobacteria</taxon>
        <taxon>SAR86 cluster</taxon>
    </lineage>
</organism>
<dbReference type="AlphaFoldDB" id="K6GGZ0"/>
<dbReference type="Gene3D" id="3.40.30.10">
    <property type="entry name" value="Glutaredoxin"/>
    <property type="match status" value="1"/>
</dbReference>
<accession>K6GGZ0</accession>
<dbReference type="SUPFAM" id="SSF52833">
    <property type="entry name" value="Thioredoxin-like"/>
    <property type="match status" value="1"/>
</dbReference>
<comment type="caution">
    <text evidence="1">The sequence shown here is derived from an EMBL/GenBank/DDBJ whole genome shotgun (WGS) entry which is preliminary data.</text>
</comment>
<name>K6GGZ0_9GAMM</name>
<proteinExistence type="predicted"/>
<dbReference type="STRING" id="1208365.B273_0425"/>
<gene>
    <name evidence="1" type="ORF">B273_0425</name>
</gene>
<evidence type="ECO:0000313" key="2">
    <source>
        <dbReference type="Proteomes" id="UP000010310"/>
    </source>
</evidence>
<reference evidence="1 2" key="1">
    <citation type="submission" date="2012-09" db="EMBL/GenBank/DDBJ databases">
        <authorList>
            <person name="Dupont C.L."/>
            <person name="Rusch D.B."/>
            <person name="Lombardo M.-J."/>
            <person name="Novotny M."/>
            <person name="Yee-Greenbaum J."/>
            <person name="Laskin R."/>
        </authorList>
    </citation>
    <scope>NUCLEOTIDE SEQUENCE [LARGE SCALE GENOMIC DNA]</scope>
    <source>
        <strain evidence="1">SAR86E</strain>
    </source>
</reference>
<dbReference type="EMBL" id="AMWX01000009">
    <property type="protein sequence ID" value="EKO36306.1"/>
    <property type="molecule type" value="Genomic_DNA"/>
</dbReference>
<keyword evidence="2" id="KW-1185">Reference proteome</keyword>
<evidence type="ECO:0000313" key="1">
    <source>
        <dbReference type="EMBL" id="EKO36306.1"/>
    </source>
</evidence>
<dbReference type="InterPro" id="IPR036249">
    <property type="entry name" value="Thioredoxin-like_sf"/>
</dbReference>